<reference evidence="2" key="1">
    <citation type="submission" date="2025-08" db="UniProtKB">
        <authorList>
            <consortium name="RefSeq"/>
        </authorList>
    </citation>
    <scope>IDENTIFICATION</scope>
</reference>
<evidence type="ECO:0000313" key="1">
    <source>
        <dbReference type="Proteomes" id="UP001732720"/>
    </source>
</evidence>
<name>A0AC58MRP7_CASCN</name>
<sequence>MAYSWQTDPNPKKSHEEQSEHQEIHSANQTIFASQVSLGFDQLVNDINNKMPLYPSGVEENTFGVPSAPNWDSKWHSLYGTHQVYLNEFPSKSSQLSCHSVGKPSPIGFSPSVLPKPQIVNKESFWGNPRGKYHGANDSRFDVLAPSSSSDPQGKLENENHNYCIGFESSIPVVYPSFSTDFVPNKKHERSGNVNIVEPSLALFKGSFLPRTWESMGQENMEPIGSSIQIVEVPQGSDMSLASFCDKVKKIREKYHATDINSNSGKIWSITTMFPSQLFSNIKFNMTVFTDNSAQVLHLMPYANYVVKDLIAEILRLCTNDQLFPKDHLLSICGSEEYLQIDHCLGSHKMLQKDKSAIQLQLHKNREAPGKLSRKNEDDHSQFHLRQLLEFTHIWKVSRQCLITVIKKYDFHLKNLLKTQEDAEEKSLPPIFSSAQNTFQVCSVSKVSKYCSFDV</sequence>
<proteinExistence type="predicted"/>
<dbReference type="RefSeq" id="XP_073932081.1">
    <property type="nucleotide sequence ID" value="XM_074075980.1"/>
</dbReference>
<accession>A0AC58MRP7</accession>
<gene>
    <name evidence="2" type="primary">LOC109677015</name>
</gene>
<evidence type="ECO:0000313" key="2">
    <source>
        <dbReference type="RefSeq" id="XP_073932081.1"/>
    </source>
</evidence>
<organism evidence="1 2">
    <name type="scientific">Castor canadensis</name>
    <name type="common">American beaver</name>
    <dbReference type="NCBI Taxonomy" id="51338"/>
    <lineage>
        <taxon>Eukaryota</taxon>
        <taxon>Metazoa</taxon>
        <taxon>Chordata</taxon>
        <taxon>Craniata</taxon>
        <taxon>Vertebrata</taxon>
        <taxon>Euteleostomi</taxon>
        <taxon>Mammalia</taxon>
        <taxon>Eutheria</taxon>
        <taxon>Euarchontoglires</taxon>
        <taxon>Glires</taxon>
        <taxon>Rodentia</taxon>
        <taxon>Castorimorpha</taxon>
        <taxon>Castoridae</taxon>
        <taxon>Castor</taxon>
    </lineage>
</organism>
<protein>
    <submittedName>
        <fullName evidence="2">Phosphatidylinositol 3-kinase C2 domain-containing subunit gamma-like</fullName>
    </submittedName>
</protein>
<keyword evidence="1" id="KW-1185">Reference proteome</keyword>
<dbReference type="Proteomes" id="UP001732720">
    <property type="component" value="Chromosome 6"/>
</dbReference>